<evidence type="ECO:0000313" key="9">
    <source>
        <dbReference type="Proteomes" id="UP001162541"/>
    </source>
</evidence>
<evidence type="ECO:0000256" key="5">
    <source>
        <dbReference type="SAM" id="MobiDB-lite"/>
    </source>
</evidence>
<dbReference type="SMART" id="SM00320">
    <property type="entry name" value="WD40"/>
    <property type="match status" value="5"/>
</dbReference>
<reference evidence="6" key="2">
    <citation type="journal article" date="2019" name="Curr. Biol.">
        <title>Chromatin organization in early land plants reveals an ancestral association between H3K27me3, transposons, and constitutive heterochromatin.</title>
        <authorList>
            <person name="Montgomery S.A."/>
            <person name="Tanizawa Y."/>
            <person name="Galik B."/>
            <person name="Wang N."/>
            <person name="Ito T."/>
            <person name="Mochizuki T."/>
            <person name="Akimcheva S."/>
            <person name="Bowman J."/>
            <person name="Cognat V."/>
            <person name="Drouard L."/>
            <person name="Ekker H."/>
            <person name="Houng S."/>
            <person name="Kohchi T."/>
            <person name="Lin S."/>
            <person name="Liu L.D."/>
            <person name="Nakamura Y."/>
            <person name="Valeeva L.R."/>
            <person name="Shakirov E.V."/>
            <person name="Shippen D.E."/>
            <person name="Wei W."/>
            <person name="Yagura M."/>
            <person name="Yamaoka S."/>
            <person name="Yamato K.T."/>
            <person name="Liu C."/>
            <person name="Berger F."/>
        </authorList>
    </citation>
    <scope>NUCLEOTIDE SEQUENCE [LARGE SCALE GENOMIC DNA]</scope>
    <source>
        <strain evidence="6">Tak-1</strain>
    </source>
</reference>
<gene>
    <name evidence="7" type="ORF">AXG93_3040s1360</name>
    <name evidence="6" type="ORF">Mp_1g21630</name>
</gene>
<sequence>MKLVAGSYERFLWGWKVQANEKKLQLAFSYPAHLGPVKCIAACGSIVATGGSDDTIKVYDVGAQKDMGSLYEHQGAVTCLDFLKPEVSHLNRPTHLFSGSEDGTICIWDTDSWIHLKTMKSHKTAVNSLSVHRSGKVALSVEKDGHLKMWNLLKGRCTFTTKQSSESTWIKFAPQSGESYSVVKEEKLEIYNVETGKMLHTCDNEKRVLCMAQNQDDLIFTGGEDSIIRCWDTRSGQLAITVPNAHSSRIRGVALLNSRQGALESGEIPQFIASASSDGTVRIWDTRMVQEANDPMSPEPIFETSTKSRLTCLVACGSMRKAGSLNTVPSNEEGSRDVGKEAADAQPLTKKRVADGSASLKSSKGSDKSQKKVHATSSVKVEKATTGGRKKRKRSQKNAKS</sequence>
<dbReference type="InterPro" id="IPR019775">
    <property type="entry name" value="WD40_repeat_CS"/>
</dbReference>
<dbReference type="PANTHER" id="PTHR44675">
    <property type="entry name" value="PAK1 INTERACTING PROTEIN 1"/>
    <property type="match status" value="1"/>
</dbReference>
<reference evidence="9" key="3">
    <citation type="journal article" date="2020" name="Curr. Biol.">
        <title>Chromatin organization in early land plants reveals an ancestral association between H3K27me3, transposons, and constitutive heterochromatin.</title>
        <authorList>
            <person name="Montgomery S.A."/>
            <person name="Tanizawa Y."/>
            <person name="Galik B."/>
            <person name="Wang N."/>
            <person name="Ito T."/>
            <person name="Mochizuki T."/>
            <person name="Akimcheva S."/>
            <person name="Bowman J.L."/>
            <person name="Cognat V."/>
            <person name="Marechal-Drouard L."/>
            <person name="Ekker H."/>
            <person name="Hong S.F."/>
            <person name="Kohchi T."/>
            <person name="Lin S.S."/>
            <person name="Liu L.D."/>
            <person name="Nakamura Y."/>
            <person name="Valeeva L.R."/>
            <person name="Shakirov E.V."/>
            <person name="Shippen D.E."/>
            <person name="Wei W.L."/>
            <person name="Yagura M."/>
            <person name="Yamaoka S."/>
            <person name="Yamato K.T."/>
            <person name="Liu C."/>
            <person name="Berger F."/>
        </authorList>
    </citation>
    <scope>NUCLEOTIDE SEQUENCE [LARGE SCALE GENOMIC DNA]</scope>
    <source>
        <strain evidence="9">Tak-1</strain>
    </source>
</reference>
<feature type="compositionally biased region" description="Basic residues" evidence="5">
    <location>
        <begin position="388"/>
        <end position="401"/>
    </location>
</feature>
<dbReference type="PROSITE" id="PS50082">
    <property type="entry name" value="WD_REPEATS_2"/>
    <property type="match status" value="4"/>
</dbReference>
<keyword evidence="8" id="KW-1185">Reference proteome</keyword>
<dbReference type="EMBL" id="LVLJ01002195">
    <property type="protein sequence ID" value="OAE26318.1"/>
    <property type="molecule type" value="Genomic_DNA"/>
</dbReference>
<evidence type="ECO:0000256" key="3">
    <source>
        <dbReference type="ARBA" id="ARBA00022737"/>
    </source>
</evidence>
<dbReference type="CDD" id="cd00200">
    <property type="entry name" value="WD40"/>
    <property type="match status" value="1"/>
</dbReference>
<feature type="compositionally biased region" description="Basic and acidic residues" evidence="5">
    <location>
        <begin position="333"/>
        <end position="343"/>
    </location>
</feature>
<dbReference type="PANTHER" id="PTHR44675:SF1">
    <property type="entry name" value="P21-ACTIVATED PROTEIN KINASE-INTERACTING PROTEIN 1"/>
    <property type="match status" value="1"/>
</dbReference>
<dbReference type="PRINTS" id="PR00320">
    <property type="entry name" value="GPROTEINBRPT"/>
</dbReference>
<dbReference type="PROSITE" id="PS00678">
    <property type="entry name" value="WD_REPEATS_1"/>
    <property type="match status" value="3"/>
</dbReference>
<feature type="region of interest" description="Disordered" evidence="5">
    <location>
        <begin position="323"/>
        <end position="401"/>
    </location>
</feature>
<dbReference type="Gene3D" id="2.130.10.10">
    <property type="entry name" value="YVTN repeat-like/Quinoprotein amine dehydrogenase"/>
    <property type="match status" value="2"/>
</dbReference>
<keyword evidence="2 4" id="KW-0853">WD repeat</keyword>
<evidence type="ECO:0000256" key="2">
    <source>
        <dbReference type="ARBA" id="ARBA00022574"/>
    </source>
</evidence>
<protein>
    <submittedName>
        <fullName evidence="7">Uncharacterized protein</fullName>
    </submittedName>
</protein>
<evidence type="ECO:0000256" key="4">
    <source>
        <dbReference type="PROSITE-ProRule" id="PRU00221"/>
    </source>
</evidence>
<accession>A0A176VZT5</accession>
<dbReference type="EMBL" id="AP019866">
    <property type="protein sequence ID" value="BBM99494.1"/>
    <property type="molecule type" value="Genomic_DNA"/>
</dbReference>
<dbReference type="SUPFAM" id="SSF50978">
    <property type="entry name" value="WD40 repeat-like"/>
    <property type="match status" value="1"/>
</dbReference>
<evidence type="ECO:0000313" key="7">
    <source>
        <dbReference type="EMBL" id="OAE26318.1"/>
    </source>
</evidence>
<evidence type="ECO:0000256" key="1">
    <source>
        <dbReference type="ARBA" id="ARBA00022517"/>
    </source>
</evidence>
<dbReference type="PROSITE" id="PS50294">
    <property type="entry name" value="WD_REPEATS_REGION"/>
    <property type="match status" value="1"/>
</dbReference>
<dbReference type="InterPro" id="IPR001680">
    <property type="entry name" value="WD40_rpt"/>
</dbReference>
<dbReference type="Proteomes" id="UP001162541">
    <property type="component" value="Chromosome 1"/>
</dbReference>
<dbReference type="InterPro" id="IPR020472">
    <property type="entry name" value="WD40_PAC1"/>
</dbReference>
<dbReference type="AlphaFoldDB" id="A0A176VZT5"/>
<dbReference type="InterPro" id="IPR051959">
    <property type="entry name" value="PAK1-Kinase_Regulator"/>
</dbReference>
<feature type="repeat" description="WD" evidence="4">
    <location>
        <begin position="270"/>
        <end position="294"/>
    </location>
</feature>
<dbReference type="InterPro" id="IPR036322">
    <property type="entry name" value="WD40_repeat_dom_sf"/>
</dbReference>
<feature type="repeat" description="WD" evidence="4">
    <location>
        <begin position="119"/>
        <end position="160"/>
    </location>
</feature>
<organism evidence="7 8">
    <name type="scientific">Marchantia polymorpha subsp. ruderalis</name>
    <dbReference type="NCBI Taxonomy" id="1480154"/>
    <lineage>
        <taxon>Eukaryota</taxon>
        <taxon>Viridiplantae</taxon>
        <taxon>Streptophyta</taxon>
        <taxon>Embryophyta</taxon>
        <taxon>Marchantiophyta</taxon>
        <taxon>Marchantiopsida</taxon>
        <taxon>Marchantiidae</taxon>
        <taxon>Marchantiales</taxon>
        <taxon>Marchantiaceae</taxon>
        <taxon>Marchantia</taxon>
    </lineage>
</organism>
<dbReference type="Pfam" id="PF00400">
    <property type="entry name" value="WD40"/>
    <property type="match status" value="5"/>
</dbReference>
<proteinExistence type="predicted"/>
<dbReference type="InterPro" id="IPR015943">
    <property type="entry name" value="WD40/YVTN_repeat-like_dom_sf"/>
</dbReference>
<feature type="repeat" description="WD" evidence="4">
    <location>
        <begin position="70"/>
        <end position="112"/>
    </location>
</feature>
<feature type="repeat" description="WD" evidence="4">
    <location>
        <begin position="218"/>
        <end position="241"/>
    </location>
</feature>
<evidence type="ECO:0000313" key="6">
    <source>
        <dbReference type="EMBL" id="BBM99494.1"/>
    </source>
</evidence>
<dbReference type="GO" id="GO:0042254">
    <property type="term" value="P:ribosome biogenesis"/>
    <property type="evidence" value="ECO:0007669"/>
    <property type="project" value="UniProtKB-KW"/>
</dbReference>
<keyword evidence="3" id="KW-0677">Repeat</keyword>
<name>A0A176VZT5_MARPO</name>
<keyword evidence="1" id="KW-0690">Ribosome biogenesis</keyword>
<dbReference type="Proteomes" id="UP000077202">
    <property type="component" value="Unassembled WGS sequence"/>
</dbReference>
<evidence type="ECO:0000313" key="8">
    <source>
        <dbReference type="Proteomes" id="UP000077202"/>
    </source>
</evidence>
<reference evidence="7 8" key="1">
    <citation type="submission" date="2016-03" db="EMBL/GenBank/DDBJ databases">
        <title>Mechanisms controlling the formation of the plant cell surface in tip-growing cells are functionally conserved among land plants.</title>
        <authorList>
            <person name="Honkanen S."/>
            <person name="Jones V.A."/>
            <person name="Morieri G."/>
            <person name="Champion C."/>
            <person name="Hetherington A.J."/>
            <person name="Kelly S."/>
            <person name="Saint-Marcoux D."/>
            <person name="Proust H."/>
            <person name="Prescott H."/>
            <person name="Dolan L."/>
        </authorList>
    </citation>
    <scope>NUCLEOTIDE SEQUENCE [LARGE SCALE GENOMIC DNA]</scope>
    <source>
        <strain evidence="8">cv. Tak-1 and cv. Tak-2</strain>
        <tissue evidence="7">Whole gametophyte</tissue>
    </source>
</reference>